<evidence type="ECO:0000256" key="2">
    <source>
        <dbReference type="ARBA" id="ARBA00022729"/>
    </source>
</evidence>
<evidence type="ECO:0000256" key="7">
    <source>
        <dbReference type="SAM" id="MobiDB-lite"/>
    </source>
</evidence>
<keyword evidence="5" id="KW-0325">Glycoprotein</keyword>
<keyword evidence="6" id="KW-0393">Immunoglobulin domain</keyword>
<organism evidence="11 12">
    <name type="scientific">Coilia grayii</name>
    <name type="common">Gray's grenadier anchovy</name>
    <dbReference type="NCBI Taxonomy" id="363190"/>
    <lineage>
        <taxon>Eukaryota</taxon>
        <taxon>Metazoa</taxon>
        <taxon>Chordata</taxon>
        <taxon>Craniata</taxon>
        <taxon>Vertebrata</taxon>
        <taxon>Euteleostomi</taxon>
        <taxon>Actinopterygii</taxon>
        <taxon>Neopterygii</taxon>
        <taxon>Teleostei</taxon>
        <taxon>Clupei</taxon>
        <taxon>Clupeiformes</taxon>
        <taxon>Clupeoidei</taxon>
        <taxon>Engraulidae</taxon>
        <taxon>Coilinae</taxon>
        <taxon>Coilia</taxon>
    </lineage>
</organism>
<keyword evidence="2 9" id="KW-0732">Signal</keyword>
<dbReference type="FunFam" id="2.60.40.10:FF:000208">
    <property type="entry name" value="Butyrophilin subfamily 1 member A1"/>
    <property type="match status" value="1"/>
</dbReference>
<dbReference type="Gene3D" id="2.60.40.10">
    <property type="entry name" value="Immunoglobulins"/>
    <property type="match status" value="4"/>
</dbReference>
<keyword evidence="4" id="KW-1015">Disulfide bond</keyword>
<sequence>MLATWAFLIGLVAMGDTNTDPETFSMIVPDGPISAPLGASITLPCSVSPAFSVVPLKTTWYRPDKFNTPVLLYENRKVQKDQSDAQYRGRVSLVGQLDQGNVSMRLENLTLADRGEYLCYVQSIVWYEEATVSLVVQVVGSIPVLSASSVNEKQVNVTCMSEGWSPQPTLTWTGGGGESITLYHTVYSTGEQGLVRVSSWLLHSPSESEWLSCSVGLSDQDRRKGRVLVQTVPLMYSLTVPDWPISAPLGASITLPCSVCPAFSVVGLSVRWHRLNQSNRPLLFYQKKQMQEEPADAQYKGRVSLVGQLDKGNVSMRLENLTLADRGVYVCLVRSPLSYEEANVALNVKVVGTLPVLSVITGEGEQVNITCTSEGWSPQPTLTWTGRGGEKIIAQTTDYTTGEQGLVRVSSWLLHSPSESEWLSCSVGLSDQDRREGRVVPYVYTTHKGITGAVVGGVISALVVLILVVIIVFLYRKGPVKKMKRKKTQKEGNTTRCDHTTHASASELEGLISGQTDDLKKKEEELTTLQQEKEDLLENLKKEREKNTGLTDDLKKKEDEIINLQQENKDLQVELDETIAALRKDKKGMQGNLKETRGWQKDKKELQAELHETKSRLEKEKRGNPTRCDHTTHASASELEGLISGQTDDLKKKEEELTTLQQEKEELLENLKKEREKNTDLQVELDETIAALRKDKKELQAELHETKSRLEKEKRDLQDKLDETITGWQKDKKGPKLKDDEKAMIEKVAVTVRDVDFNADKWLTFKEGEMRQLLEKIWSDQRRIMKEDSRYLKEIMTKDAEHHKKELLDKLNEMETFITETRTTIKQDLEYLGSRKRKLNMEESK</sequence>
<evidence type="ECO:0000256" key="9">
    <source>
        <dbReference type="SAM" id="SignalP"/>
    </source>
</evidence>
<evidence type="ECO:0000256" key="1">
    <source>
        <dbReference type="ARBA" id="ARBA00004370"/>
    </source>
</evidence>
<dbReference type="InterPro" id="IPR013783">
    <property type="entry name" value="Ig-like_fold"/>
</dbReference>
<feature type="domain" description="Ig-like" evidence="10">
    <location>
        <begin position="363"/>
        <end position="427"/>
    </location>
</feature>
<evidence type="ECO:0000256" key="4">
    <source>
        <dbReference type="ARBA" id="ARBA00023157"/>
    </source>
</evidence>
<dbReference type="FunFam" id="2.60.40.10:FF:000142">
    <property type="entry name" value="V-set domain-containing T-cell activation inhibitor 1"/>
    <property type="match status" value="1"/>
</dbReference>
<feature type="domain" description="Ig-like" evidence="10">
    <location>
        <begin position="143"/>
        <end position="215"/>
    </location>
</feature>
<dbReference type="SMART" id="SM00408">
    <property type="entry name" value="IGc2"/>
    <property type="match status" value="2"/>
</dbReference>
<dbReference type="InterPro" id="IPR053896">
    <property type="entry name" value="BTN3A2-like_Ig-C"/>
</dbReference>
<comment type="caution">
    <text evidence="11">The sequence shown here is derived from an EMBL/GenBank/DDBJ whole genome shotgun (WGS) entry which is preliminary data.</text>
</comment>
<evidence type="ECO:0000256" key="5">
    <source>
        <dbReference type="ARBA" id="ARBA00023180"/>
    </source>
</evidence>
<accession>A0ABD1KCP0</accession>
<dbReference type="InterPro" id="IPR003599">
    <property type="entry name" value="Ig_sub"/>
</dbReference>
<dbReference type="InterPro" id="IPR036179">
    <property type="entry name" value="Ig-like_dom_sf"/>
</dbReference>
<dbReference type="SUPFAM" id="SSF48726">
    <property type="entry name" value="Immunoglobulin"/>
    <property type="match status" value="4"/>
</dbReference>
<dbReference type="InterPro" id="IPR050504">
    <property type="entry name" value="IgSF_BTN/MOG"/>
</dbReference>
<dbReference type="Pfam" id="PF22705">
    <property type="entry name" value="C2-set_3"/>
    <property type="match status" value="2"/>
</dbReference>
<keyword evidence="3 8" id="KW-0472">Membrane</keyword>
<dbReference type="PANTHER" id="PTHR24100">
    <property type="entry name" value="BUTYROPHILIN"/>
    <property type="match status" value="1"/>
</dbReference>
<evidence type="ECO:0000256" key="8">
    <source>
        <dbReference type="SAM" id="Phobius"/>
    </source>
</evidence>
<dbReference type="PROSITE" id="PS50835">
    <property type="entry name" value="IG_LIKE"/>
    <property type="match status" value="4"/>
</dbReference>
<evidence type="ECO:0000256" key="6">
    <source>
        <dbReference type="ARBA" id="ARBA00023319"/>
    </source>
</evidence>
<feature type="domain" description="Ig-like" evidence="10">
    <location>
        <begin position="21"/>
        <end position="133"/>
    </location>
</feature>
<dbReference type="GO" id="GO:1903037">
    <property type="term" value="P:regulation of leukocyte cell-cell adhesion"/>
    <property type="evidence" value="ECO:0007669"/>
    <property type="project" value="UniProtKB-ARBA"/>
</dbReference>
<dbReference type="InterPro" id="IPR013106">
    <property type="entry name" value="Ig_V-set"/>
</dbReference>
<reference evidence="11 12" key="1">
    <citation type="submission" date="2024-09" db="EMBL/GenBank/DDBJ databases">
        <title>A chromosome-level genome assembly of Gray's grenadier anchovy, Coilia grayii.</title>
        <authorList>
            <person name="Fu Z."/>
        </authorList>
    </citation>
    <scope>NUCLEOTIDE SEQUENCE [LARGE SCALE GENOMIC DNA]</scope>
    <source>
        <strain evidence="11">G4</strain>
        <tissue evidence="11">Muscle</tissue>
    </source>
</reference>
<dbReference type="PANTHER" id="PTHR24100:SF149">
    <property type="entry name" value="BG-LIKE ANTIGEN 1-RELATED"/>
    <property type="match status" value="1"/>
</dbReference>
<dbReference type="Proteomes" id="UP001591681">
    <property type="component" value="Unassembled WGS sequence"/>
</dbReference>
<name>A0ABD1KCP0_9TELE</name>
<dbReference type="InterPro" id="IPR007110">
    <property type="entry name" value="Ig-like_dom"/>
</dbReference>
<proteinExistence type="predicted"/>
<comment type="subcellular location">
    <subcellularLocation>
        <location evidence="1">Membrane</location>
    </subcellularLocation>
</comment>
<dbReference type="AlphaFoldDB" id="A0ABD1KCP0"/>
<dbReference type="InterPro" id="IPR003598">
    <property type="entry name" value="Ig_sub2"/>
</dbReference>
<dbReference type="GO" id="GO:0050863">
    <property type="term" value="P:regulation of T cell activation"/>
    <property type="evidence" value="ECO:0007669"/>
    <property type="project" value="UniProtKB-ARBA"/>
</dbReference>
<feature type="transmembrane region" description="Helical" evidence="8">
    <location>
        <begin position="450"/>
        <end position="475"/>
    </location>
</feature>
<feature type="domain" description="Ig-like" evidence="10">
    <location>
        <begin position="233"/>
        <end position="345"/>
    </location>
</feature>
<evidence type="ECO:0000313" key="11">
    <source>
        <dbReference type="EMBL" id="KAL2096887.1"/>
    </source>
</evidence>
<evidence type="ECO:0000313" key="12">
    <source>
        <dbReference type="Proteomes" id="UP001591681"/>
    </source>
</evidence>
<dbReference type="SMART" id="SM00406">
    <property type="entry name" value="IGv"/>
    <property type="match status" value="2"/>
</dbReference>
<evidence type="ECO:0000259" key="10">
    <source>
        <dbReference type="PROSITE" id="PS50835"/>
    </source>
</evidence>
<dbReference type="GO" id="GO:0016020">
    <property type="term" value="C:membrane"/>
    <property type="evidence" value="ECO:0007669"/>
    <property type="project" value="UniProtKB-SubCell"/>
</dbReference>
<feature type="chain" id="PRO_5044814237" description="Ig-like domain-containing protein" evidence="9">
    <location>
        <begin position="20"/>
        <end position="845"/>
    </location>
</feature>
<gene>
    <name evidence="11" type="ORF">ACEWY4_006094</name>
</gene>
<feature type="region of interest" description="Disordered" evidence="7">
    <location>
        <begin position="612"/>
        <end position="631"/>
    </location>
</feature>
<keyword evidence="12" id="KW-1185">Reference proteome</keyword>
<keyword evidence="8" id="KW-0812">Transmembrane</keyword>
<dbReference type="Pfam" id="PF07686">
    <property type="entry name" value="V-set"/>
    <property type="match status" value="2"/>
</dbReference>
<evidence type="ECO:0000256" key="3">
    <source>
        <dbReference type="ARBA" id="ARBA00023136"/>
    </source>
</evidence>
<dbReference type="EMBL" id="JBHFQA010000006">
    <property type="protein sequence ID" value="KAL2096887.1"/>
    <property type="molecule type" value="Genomic_DNA"/>
</dbReference>
<keyword evidence="8" id="KW-1133">Transmembrane helix</keyword>
<feature type="signal peptide" evidence="9">
    <location>
        <begin position="1"/>
        <end position="19"/>
    </location>
</feature>
<dbReference type="SMART" id="SM00409">
    <property type="entry name" value="IG"/>
    <property type="match status" value="2"/>
</dbReference>
<protein>
    <recommendedName>
        <fullName evidence="10">Ig-like domain-containing protein</fullName>
    </recommendedName>
</protein>